<name>A0A2C6KEB5_9APIC</name>
<feature type="non-terminal residue" evidence="2">
    <location>
        <position position="144"/>
    </location>
</feature>
<gene>
    <name evidence="2" type="ORF">CSUI_011436</name>
</gene>
<feature type="region of interest" description="Disordered" evidence="1">
    <location>
        <begin position="35"/>
        <end position="55"/>
    </location>
</feature>
<protein>
    <submittedName>
        <fullName evidence="2">N-terminal domain-containing protein</fullName>
    </submittedName>
</protein>
<organism evidence="2 3">
    <name type="scientific">Cystoisospora suis</name>
    <dbReference type="NCBI Taxonomy" id="483139"/>
    <lineage>
        <taxon>Eukaryota</taxon>
        <taxon>Sar</taxon>
        <taxon>Alveolata</taxon>
        <taxon>Apicomplexa</taxon>
        <taxon>Conoidasida</taxon>
        <taxon>Coccidia</taxon>
        <taxon>Eucoccidiorida</taxon>
        <taxon>Eimeriorina</taxon>
        <taxon>Sarcocystidae</taxon>
        <taxon>Cystoisospora</taxon>
    </lineage>
</organism>
<sequence>MPTTPHTPGVHYRAKGVECTYTGKDGEAPLYACSSSASGSASYLSSSSSPSHRKDFDRKIRLLGYQRIEGRQVERLKEEQARNLGAGGEGGGRGRPSLASPPCVMIINRRLVKHRQLGASIVPSDAAEIAAHHALAVIIMFCVE</sequence>
<dbReference type="VEuPathDB" id="ToxoDB:CSUI_011436"/>
<reference evidence="2 3" key="1">
    <citation type="journal article" date="2017" name="Int. J. Parasitol.">
        <title>The genome of the protozoan parasite Cystoisospora suis and a reverse vaccinology approach to identify vaccine candidates.</title>
        <authorList>
            <person name="Palmieri N."/>
            <person name="Shrestha A."/>
            <person name="Ruttkowski B."/>
            <person name="Beck T."/>
            <person name="Vogl C."/>
            <person name="Tomley F."/>
            <person name="Blake D.P."/>
            <person name="Joachim A."/>
        </authorList>
    </citation>
    <scope>NUCLEOTIDE SEQUENCE [LARGE SCALE GENOMIC DNA]</scope>
    <source>
        <strain evidence="2 3">Wien I</strain>
    </source>
</reference>
<feature type="compositionally biased region" description="Low complexity" evidence="1">
    <location>
        <begin position="35"/>
        <end position="50"/>
    </location>
</feature>
<dbReference type="EMBL" id="MIGC01011755">
    <property type="protein sequence ID" value="PHJ14754.1"/>
    <property type="molecule type" value="Genomic_DNA"/>
</dbReference>
<comment type="caution">
    <text evidence="2">The sequence shown here is derived from an EMBL/GenBank/DDBJ whole genome shotgun (WGS) entry which is preliminary data.</text>
</comment>
<proteinExistence type="predicted"/>
<keyword evidence="3" id="KW-1185">Reference proteome</keyword>
<accession>A0A2C6KEB5</accession>
<dbReference type="GeneID" id="94434745"/>
<dbReference type="RefSeq" id="XP_067916490.1">
    <property type="nucleotide sequence ID" value="XM_068071534.1"/>
</dbReference>
<evidence type="ECO:0000313" key="2">
    <source>
        <dbReference type="EMBL" id="PHJ14754.1"/>
    </source>
</evidence>
<evidence type="ECO:0000313" key="3">
    <source>
        <dbReference type="Proteomes" id="UP000221165"/>
    </source>
</evidence>
<evidence type="ECO:0000256" key="1">
    <source>
        <dbReference type="SAM" id="MobiDB-lite"/>
    </source>
</evidence>
<dbReference type="AlphaFoldDB" id="A0A2C6KEB5"/>
<dbReference type="Proteomes" id="UP000221165">
    <property type="component" value="Unassembled WGS sequence"/>
</dbReference>